<dbReference type="Proteomes" id="UP000290287">
    <property type="component" value="Unassembled WGS sequence"/>
</dbReference>
<evidence type="ECO:0000259" key="8">
    <source>
        <dbReference type="PROSITE" id="PS51007"/>
    </source>
</evidence>
<keyword evidence="5 6" id="KW-0408">Iron</keyword>
<reference evidence="9 10" key="1">
    <citation type="submission" date="2017-10" db="EMBL/GenBank/DDBJ databases">
        <title>Nyctiphanis sp. nov., isolated from the stomach of the euphausiid Nyctiphanes simplex (Hansen, 1911) in the Gulf of California.</title>
        <authorList>
            <person name="Gomez-Gil B."/>
            <person name="Aguilar-Mendez M."/>
            <person name="Lopez-Cortes A."/>
            <person name="Gomez-Gutierrez J."/>
            <person name="Roque A."/>
            <person name="Lang E."/>
            <person name="Gonzalez-Castillo A."/>
        </authorList>
    </citation>
    <scope>NUCLEOTIDE SEQUENCE [LARGE SCALE GENOMIC DNA]</scope>
    <source>
        <strain evidence="9 10">CAIM 600</strain>
    </source>
</reference>
<dbReference type="PROSITE" id="PS51007">
    <property type="entry name" value="CYTC"/>
    <property type="match status" value="1"/>
</dbReference>
<evidence type="ECO:0000256" key="1">
    <source>
        <dbReference type="ARBA" id="ARBA00022448"/>
    </source>
</evidence>
<evidence type="ECO:0000313" key="9">
    <source>
        <dbReference type="EMBL" id="RXJ72993.1"/>
    </source>
</evidence>
<dbReference type="PRINTS" id="PR00607">
    <property type="entry name" value="CYTCHROMECIE"/>
</dbReference>
<evidence type="ECO:0000313" key="10">
    <source>
        <dbReference type="Proteomes" id="UP000290287"/>
    </source>
</evidence>
<dbReference type="PANTHER" id="PTHR40942:SF4">
    <property type="entry name" value="CYTOCHROME C5"/>
    <property type="match status" value="1"/>
</dbReference>
<dbReference type="InterPro" id="IPR009056">
    <property type="entry name" value="Cyt_c-like_dom"/>
</dbReference>
<dbReference type="EMBL" id="PEIB01000013">
    <property type="protein sequence ID" value="RXJ72993.1"/>
    <property type="molecule type" value="Genomic_DNA"/>
</dbReference>
<evidence type="ECO:0000256" key="3">
    <source>
        <dbReference type="ARBA" id="ARBA00022723"/>
    </source>
</evidence>
<evidence type="ECO:0000256" key="6">
    <source>
        <dbReference type="PROSITE-ProRule" id="PRU00433"/>
    </source>
</evidence>
<keyword evidence="10" id="KW-1185">Reference proteome</keyword>
<protein>
    <submittedName>
        <fullName evidence="9">Cytochrome C</fullName>
    </submittedName>
</protein>
<dbReference type="OrthoDB" id="9814708at2"/>
<accession>A0A4Q0YQZ4</accession>
<evidence type="ECO:0000256" key="5">
    <source>
        <dbReference type="ARBA" id="ARBA00023004"/>
    </source>
</evidence>
<dbReference type="GO" id="GO:0005506">
    <property type="term" value="F:iron ion binding"/>
    <property type="evidence" value="ECO:0007669"/>
    <property type="project" value="InterPro"/>
</dbReference>
<organism evidence="9 10">
    <name type="scientific">Veronia nyctiphanis</name>
    <dbReference type="NCBI Taxonomy" id="1278244"/>
    <lineage>
        <taxon>Bacteria</taxon>
        <taxon>Pseudomonadati</taxon>
        <taxon>Pseudomonadota</taxon>
        <taxon>Gammaproteobacteria</taxon>
        <taxon>Vibrionales</taxon>
        <taxon>Vibrionaceae</taxon>
        <taxon>Veronia</taxon>
    </lineage>
</organism>
<dbReference type="RefSeq" id="WP_129122437.1">
    <property type="nucleotide sequence ID" value="NZ_PEIB01000013.1"/>
</dbReference>
<proteinExistence type="predicted"/>
<keyword evidence="4" id="KW-0249">Electron transport</keyword>
<sequence length="139" mass="14275">MSAKGSSFRRIAISAIAAMSLVGVAQATDMSDDAIAKRIAPVGSVYKDGEAPVKTAAAPSGPRTGDAVYNTFCLACHSTGAAGAPKTGDAAAWEPRLAQGKETLYKHAIQGFNGMPAKGTCMDCSDDEIIAAIEHMLTQ</sequence>
<dbReference type="SUPFAM" id="SSF46626">
    <property type="entry name" value="Cytochrome c"/>
    <property type="match status" value="1"/>
</dbReference>
<feature type="chain" id="PRO_5020417703" evidence="7">
    <location>
        <begin position="28"/>
        <end position="139"/>
    </location>
</feature>
<keyword evidence="3 6" id="KW-0479">Metal-binding</keyword>
<dbReference type="Gene3D" id="1.10.760.10">
    <property type="entry name" value="Cytochrome c-like domain"/>
    <property type="match status" value="1"/>
</dbReference>
<dbReference type="FunFam" id="1.10.760.10:FF:000029">
    <property type="entry name" value="Cytochrome c5"/>
    <property type="match status" value="1"/>
</dbReference>
<keyword evidence="2 6" id="KW-0349">Heme</keyword>
<dbReference type="AlphaFoldDB" id="A0A4Q0YQZ4"/>
<dbReference type="InterPro" id="IPR002323">
    <property type="entry name" value="Cyt_CIE"/>
</dbReference>
<name>A0A4Q0YQZ4_9GAMM</name>
<feature type="domain" description="Cytochrome c" evidence="8">
    <location>
        <begin position="60"/>
        <end position="139"/>
    </location>
</feature>
<dbReference type="Pfam" id="PF13442">
    <property type="entry name" value="Cytochrome_CBB3"/>
    <property type="match status" value="1"/>
</dbReference>
<feature type="signal peptide" evidence="7">
    <location>
        <begin position="1"/>
        <end position="27"/>
    </location>
</feature>
<gene>
    <name evidence="9" type="ORF">CS022_11835</name>
</gene>
<dbReference type="InterPro" id="IPR036909">
    <property type="entry name" value="Cyt_c-like_dom_sf"/>
</dbReference>
<evidence type="ECO:0000256" key="2">
    <source>
        <dbReference type="ARBA" id="ARBA00022617"/>
    </source>
</evidence>
<keyword evidence="1" id="KW-0813">Transport</keyword>
<evidence type="ECO:0000256" key="4">
    <source>
        <dbReference type="ARBA" id="ARBA00022982"/>
    </source>
</evidence>
<evidence type="ECO:0000256" key="7">
    <source>
        <dbReference type="SAM" id="SignalP"/>
    </source>
</evidence>
<dbReference type="PANTHER" id="PTHR40942">
    <property type="match status" value="1"/>
</dbReference>
<keyword evidence="7" id="KW-0732">Signal</keyword>
<comment type="caution">
    <text evidence="9">The sequence shown here is derived from an EMBL/GenBank/DDBJ whole genome shotgun (WGS) entry which is preliminary data.</text>
</comment>
<dbReference type="GO" id="GO:0020037">
    <property type="term" value="F:heme binding"/>
    <property type="evidence" value="ECO:0007669"/>
    <property type="project" value="InterPro"/>
</dbReference>
<dbReference type="GO" id="GO:0009055">
    <property type="term" value="F:electron transfer activity"/>
    <property type="evidence" value="ECO:0007669"/>
    <property type="project" value="InterPro"/>
</dbReference>